<protein>
    <submittedName>
        <fullName evidence="2">Uncharacterized protein</fullName>
    </submittedName>
</protein>
<proteinExistence type="predicted"/>
<name>A0A2A5W7Q9_9GAMM</name>
<gene>
    <name evidence="2" type="ORF">CNF02_12305</name>
</gene>
<keyword evidence="1" id="KW-1133">Transmembrane helix</keyword>
<feature type="transmembrane region" description="Helical" evidence="1">
    <location>
        <begin position="16"/>
        <end position="40"/>
    </location>
</feature>
<keyword evidence="1" id="KW-0812">Transmembrane</keyword>
<reference evidence="2 3" key="1">
    <citation type="submission" date="2017-08" db="EMBL/GenBank/DDBJ databases">
        <title>Fine stratification of microbial communities through a metagenomic profile of the photic zone.</title>
        <authorList>
            <person name="Haro-Moreno J.M."/>
            <person name="Lopez-Perez M."/>
            <person name="De La Torre J."/>
            <person name="Picazo A."/>
            <person name="Camacho A."/>
            <person name="Rodriguez-Valera F."/>
        </authorList>
    </citation>
    <scope>NUCLEOTIDE SEQUENCE [LARGE SCALE GENOMIC DNA]</scope>
    <source>
        <strain evidence="2">MED-G28</strain>
    </source>
</reference>
<dbReference type="Proteomes" id="UP000219329">
    <property type="component" value="Unassembled WGS sequence"/>
</dbReference>
<evidence type="ECO:0000313" key="2">
    <source>
        <dbReference type="EMBL" id="PDH32327.1"/>
    </source>
</evidence>
<evidence type="ECO:0000256" key="1">
    <source>
        <dbReference type="SAM" id="Phobius"/>
    </source>
</evidence>
<dbReference type="EMBL" id="NTJZ01000018">
    <property type="protein sequence ID" value="PDH32327.1"/>
    <property type="molecule type" value="Genomic_DNA"/>
</dbReference>
<dbReference type="AlphaFoldDB" id="A0A2A5W7Q9"/>
<organism evidence="2 3">
    <name type="scientific">OM182 bacterium MED-G28</name>
    <dbReference type="NCBI Taxonomy" id="1986256"/>
    <lineage>
        <taxon>Bacteria</taxon>
        <taxon>Pseudomonadati</taxon>
        <taxon>Pseudomonadota</taxon>
        <taxon>Gammaproteobacteria</taxon>
        <taxon>OMG group</taxon>
        <taxon>OM182 clade</taxon>
    </lineage>
</organism>
<sequence length="63" mass="7297">MVFLCWSVSKQVLLSFYFFLVAPCAPLFGDGISGSLSYLLNDQSYSERAKIKLNDWISIFRFY</sequence>
<evidence type="ECO:0000313" key="3">
    <source>
        <dbReference type="Proteomes" id="UP000219329"/>
    </source>
</evidence>
<comment type="caution">
    <text evidence="2">The sequence shown here is derived from an EMBL/GenBank/DDBJ whole genome shotgun (WGS) entry which is preliminary data.</text>
</comment>
<accession>A0A2A5W7Q9</accession>
<keyword evidence="1" id="KW-0472">Membrane</keyword>